<evidence type="ECO:0000259" key="8">
    <source>
        <dbReference type="PROSITE" id="PS51379"/>
    </source>
</evidence>
<evidence type="ECO:0000256" key="2">
    <source>
        <dbReference type="ARBA" id="ARBA00022485"/>
    </source>
</evidence>
<keyword evidence="7" id="KW-0411">Iron-sulfur</keyword>
<evidence type="ECO:0000313" key="10">
    <source>
        <dbReference type="Proteomes" id="UP001565220"/>
    </source>
</evidence>
<dbReference type="Pfam" id="PF13247">
    <property type="entry name" value="Fer4_11"/>
    <property type="match status" value="1"/>
</dbReference>
<dbReference type="PANTHER" id="PTHR43177:SF5">
    <property type="entry name" value="ANAEROBIC DIMETHYL SULFOXIDE REDUCTASE CHAIN B-RELATED"/>
    <property type="match status" value="1"/>
</dbReference>
<keyword evidence="10" id="KW-1185">Reference proteome</keyword>
<dbReference type="PROSITE" id="PS00198">
    <property type="entry name" value="4FE4S_FER_1"/>
    <property type="match status" value="1"/>
</dbReference>
<sequence>MKRIKIDRNRCIGCLTCTTACIVSHNCADNRSRITMSSSGRYAPIFCRHCDKPECVYTCMTGAMSKNQETGIVGYDKSRCASCFMCIMACPYGVLKADSENSKEIMKCDMCQHTESGRPQCVERCPMSAITLEEV</sequence>
<evidence type="ECO:0000256" key="7">
    <source>
        <dbReference type="ARBA" id="ARBA00023014"/>
    </source>
</evidence>
<keyword evidence="1" id="KW-0813">Transport</keyword>
<organism evidence="9 10">
    <name type="scientific">Clostridium lapidicellarium</name>
    <dbReference type="NCBI Taxonomy" id="3240931"/>
    <lineage>
        <taxon>Bacteria</taxon>
        <taxon>Bacillati</taxon>
        <taxon>Bacillota</taxon>
        <taxon>Clostridia</taxon>
        <taxon>Eubacteriales</taxon>
        <taxon>Clostridiaceae</taxon>
        <taxon>Clostridium</taxon>
    </lineage>
</organism>
<feature type="domain" description="4Fe-4S ferredoxin-type" evidence="8">
    <location>
        <begin position="2"/>
        <end position="31"/>
    </location>
</feature>
<dbReference type="PANTHER" id="PTHR43177">
    <property type="entry name" value="PROTEIN NRFC"/>
    <property type="match status" value="1"/>
</dbReference>
<proteinExistence type="predicted"/>
<comment type="caution">
    <text evidence="9">The sequence shown here is derived from an EMBL/GenBank/DDBJ whole genome shotgun (WGS) entry which is preliminary data.</text>
</comment>
<evidence type="ECO:0000256" key="6">
    <source>
        <dbReference type="ARBA" id="ARBA00023004"/>
    </source>
</evidence>
<dbReference type="Proteomes" id="UP001565220">
    <property type="component" value="Unassembled WGS sequence"/>
</dbReference>
<evidence type="ECO:0000256" key="5">
    <source>
        <dbReference type="ARBA" id="ARBA00022982"/>
    </source>
</evidence>
<evidence type="ECO:0000313" key="9">
    <source>
        <dbReference type="EMBL" id="MEY8764649.1"/>
    </source>
</evidence>
<keyword evidence="5" id="KW-0249">Electron transport</keyword>
<dbReference type="PROSITE" id="PS51379">
    <property type="entry name" value="4FE4S_FER_2"/>
    <property type="match status" value="2"/>
</dbReference>
<accession>A0ABV4E0I2</accession>
<keyword evidence="3" id="KW-0479">Metal-binding</keyword>
<dbReference type="InterPro" id="IPR017896">
    <property type="entry name" value="4Fe4S_Fe-S-bd"/>
</dbReference>
<dbReference type="InterPro" id="IPR050954">
    <property type="entry name" value="ET_IronSulfur_Cluster-Binding"/>
</dbReference>
<dbReference type="EMBL" id="JBGFFE010000025">
    <property type="protein sequence ID" value="MEY8764649.1"/>
    <property type="molecule type" value="Genomic_DNA"/>
</dbReference>
<keyword evidence="2" id="KW-0004">4Fe-4S</keyword>
<name>A0ABV4E0I2_9CLOT</name>
<gene>
    <name evidence="9" type="ORF">AB8S09_13575</name>
</gene>
<evidence type="ECO:0000256" key="3">
    <source>
        <dbReference type="ARBA" id="ARBA00022723"/>
    </source>
</evidence>
<reference evidence="9 10" key="1">
    <citation type="submission" date="2024-08" db="EMBL/GenBank/DDBJ databases">
        <title>Clostridium lapicellarii sp. nov., and Clostridium renhuaiense sp. nov., two species isolated from the mud in a fermentation cellar used for producing sauce-flavour Chinese liquors.</title>
        <authorList>
            <person name="Yang F."/>
            <person name="Wang H."/>
            <person name="Chen L.Q."/>
            <person name="Zhou N."/>
            <person name="Lu J.J."/>
            <person name="Pu X.X."/>
            <person name="Wan B."/>
            <person name="Wang L."/>
            <person name="Liu S.J."/>
        </authorList>
    </citation>
    <scope>NUCLEOTIDE SEQUENCE [LARGE SCALE GENOMIC DNA]</scope>
    <source>
        <strain evidence="9 10">MT-113</strain>
    </source>
</reference>
<keyword evidence="4" id="KW-0677">Repeat</keyword>
<feature type="domain" description="4Fe-4S ferredoxin-type" evidence="8">
    <location>
        <begin position="71"/>
        <end position="100"/>
    </location>
</feature>
<protein>
    <submittedName>
        <fullName evidence="9">4Fe-4S dicluster domain-containing protein</fullName>
    </submittedName>
</protein>
<dbReference type="Gene3D" id="3.30.70.20">
    <property type="match status" value="2"/>
</dbReference>
<evidence type="ECO:0000256" key="4">
    <source>
        <dbReference type="ARBA" id="ARBA00022737"/>
    </source>
</evidence>
<dbReference type="InterPro" id="IPR017900">
    <property type="entry name" value="4Fe4S_Fe_S_CS"/>
</dbReference>
<dbReference type="RefSeq" id="WP_294181628.1">
    <property type="nucleotide sequence ID" value="NZ_JBGFFE010000025.1"/>
</dbReference>
<dbReference type="SUPFAM" id="SSF54862">
    <property type="entry name" value="4Fe-4S ferredoxins"/>
    <property type="match status" value="1"/>
</dbReference>
<keyword evidence="6" id="KW-0408">Iron</keyword>
<evidence type="ECO:0000256" key="1">
    <source>
        <dbReference type="ARBA" id="ARBA00022448"/>
    </source>
</evidence>